<dbReference type="EMBL" id="FXYZ01000026">
    <property type="protein sequence ID" value="SMY01134.1"/>
    <property type="molecule type" value="Genomic_DNA"/>
</dbReference>
<proteinExistence type="predicted"/>
<dbReference type="Proteomes" id="UP000234327">
    <property type="component" value="Unassembled WGS sequence"/>
</dbReference>
<sequence length="91" mass="9969">MTRIAPNTKIVHHAVLAVEECDTDYDRYKTVHNAECTGLRDPENIHVDAGIKTLNDLAELLSGYAICQEGFDTADMKRALKPCALKAIGLA</sequence>
<accession>A0A2H1KNL9</accession>
<dbReference type="RefSeq" id="WP_101598793.1">
    <property type="nucleotide sequence ID" value="NZ_FXYZ01000026.1"/>
</dbReference>
<name>A0A2H1KNL9_BREAU</name>
<protein>
    <submittedName>
        <fullName evidence="1">Uncharacterized protein</fullName>
    </submittedName>
</protein>
<dbReference type="AlphaFoldDB" id="A0A2H1KNL9"/>
<evidence type="ECO:0000313" key="1">
    <source>
        <dbReference type="EMBL" id="SMY01134.1"/>
    </source>
</evidence>
<gene>
    <name evidence="1" type="ORF">BAURA63_03508</name>
</gene>
<reference evidence="1 2" key="1">
    <citation type="submission" date="2017-03" db="EMBL/GenBank/DDBJ databases">
        <authorList>
            <person name="Afonso C.L."/>
            <person name="Miller P.J."/>
            <person name="Scott M.A."/>
            <person name="Spackman E."/>
            <person name="Goraichik I."/>
            <person name="Dimitrov K.M."/>
            <person name="Suarez D.L."/>
            <person name="Swayne D.E."/>
        </authorList>
    </citation>
    <scope>NUCLEOTIDE SEQUENCE [LARGE SCALE GENOMIC DNA]</scope>
    <source>
        <strain evidence="2">6(3)</strain>
    </source>
</reference>
<organism evidence="1 2">
    <name type="scientific">Brevibacterium aurantiacum</name>
    <dbReference type="NCBI Taxonomy" id="273384"/>
    <lineage>
        <taxon>Bacteria</taxon>
        <taxon>Bacillati</taxon>
        <taxon>Actinomycetota</taxon>
        <taxon>Actinomycetes</taxon>
        <taxon>Micrococcales</taxon>
        <taxon>Brevibacteriaceae</taxon>
        <taxon>Brevibacterium</taxon>
    </lineage>
</organism>
<evidence type="ECO:0000313" key="2">
    <source>
        <dbReference type="Proteomes" id="UP000234327"/>
    </source>
</evidence>